<feature type="binding site" evidence="14">
    <location>
        <position position="168"/>
    </location>
    <ligand>
        <name>substrate</name>
    </ligand>
</feature>
<dbReference type="Proteomes" id="UP000094023">
    <property type="component" value="Unassembled WGS sequence"/>
</dbReference>
<evidence type="ECO:0000256" key="15">
    <source>
        <dbReference type="PIRSR" id="PIRSR001400-3"/>
    </source>
</evidence>
<dbReference type="SUPFAM" id="SSF51604">
    <property type="entry name" value="Enolase C-terminal domain-like"/>
    <property type="match status" value="1"/>
</dbReference>
<dbReference type="GO" id="GO:0000287">
    <property type="term" value="F:magnesium ion binding"/>
    <property type="evidence" value="ECO:0007669"/>
    <property type="project" value="UniProtKB-UniRule"/>
</dbReference>
<evidence type="ECO:0000256" key="12">
    <source>
        <dbReference type="HAMAP-Rule" id="MF_00318"/>
    </source>
</evidence>
<organism evidence="18 19">
    <name type="scientific">Proteus myxofaciens ATCC 19692</name>
    <dbReference type="NCBI Taxonomy" id="1354337"/>
    <lineage>
        <taxon>Bacteria</taxon>
        <taxon>Pseudomonadati</taxon>
        <taxon>Pseudomonadota</taxon>
        <taxon>Gammaproteobacteria</taxon>
        <taxon>Enterobacterales</taxon>
        <taxon>Morganellaceae</taxon>
        <taxon>Proteus</taxon>
    </lineage>
</organism>
<evidence type="ECO:0000313" key="19">
    <source>
        <dbReference type="Proteomes" id="UP000094023"/>
    </source>
</evidence>
<keyword evidence="19" id="KW-1185">Reference proteome</keyword>
<dbReference type="InterPro" id="IPR029017">
    <property type="entry name" value="Enolase-like_N"/>
</dbReference>
<protein>
    <recommendedName>
        <fullName evidence="4 12">Enolase</fullName>
        <ecNumber evidence="3 12">4.2.1.11</ecNumber>
    </recommendedName>
    <alternativeName>
        <fullName evidence="12">2-phospho-D-glycerate hydro-lyase</fullName>
    </alternativeName>
    <alternativeName>
        <fullName evidence="12">2-phosphoglycerate dehydratase</fullName>
    </alternativeName>
</protein>
<dbReference type="PIRSF" id="PIRSF001400">
    <property type="entry name" value="Enolase"/>
    <property type="match status" value="1"/>
</dbReference>
<evidence type="ECO:0000256" key="1">
    <source>
        <dbReference type="ARBA" id="ARBA00005031"/>
    </source>
</evidence>
<keyword evidence="5 12" id="KW-0963">Cytoplasm</keyword>
<dbReference type="PANTHER" id="PTHR11902">
    <property type="entry name" value="ENOLASE"/>
    <property type="match status" value="1"/>
</dbReference>
<comment type="cofactor">
    <cofactor evidence="15">
        <name>Mg(2+)</name>
        <dbReference type="ChEBI" id="CHEBI:18420"/>
    </cofactor>
    <text evidence="15">Mg(2+) is required for catalysis and for stabilizing the dimer.</text>
</comment>
<dbReference type="GO" id="GO:0009986">
    <property type="term" value="C:cell surface"/>
    <property type="evidence" value="ECO:0007669"/>
    <property type="project" value="UniProtKB-SubCell"/>
</dbReference>
<feature type="binding site" evidence="12">
    <location>
        <position position="343"/>
    </location>
    <ligand>
        <name>(2R)-2-phosphoglycerate</name>
        <dbReference type="ChEBI" id="CHEBI:58289"/>
    </ligand>
</feature>
<dbReference type="Pfam" id="PF03952">
    <property type="entry name" value="Enolase_N"/>
    <property type="match status" value="1"/>
</dbReference>
<evidence type="ECO:0000259" key="16">
    <source>
        <dbReference type="SMART" id="SM01192"/>
    </source>
</evidence>
<comment type="subunit">
    <text evidence="12">Component of the RNA degradosome, a multiprotein complex involved in RNA processing and mRNA degradation.</text>
</comment>
<dbReference type="Gene3D" id="3.20.20.120">
    <property type="entry name" value="Enolase-like C-terminal domain"/>
    <property type="match status" value="1"/>
</dbReference>
<dbReference type="InterPro" id="IPR020809">
    <property type="entry name" value="Enolase_CS"/>
</dbReference>
<dbReference type="SFLD" id="SFLDG00178">
    <property type="entry name" value="enolase"/>
    <property type="match status" value="1"/>
</dbReference>
<dbReference type="GO" id="GO:0005576">
    <property type="term" value="C:extracellular region"/>
    <property type="evidence" value="ECO:0007669"/>
    <property type="project" value="UniProtKB-SubCell"/>
</dbReference>
<feature type="binding site" evidence="14">
    <location>
        <position position="159"/>
    </location>
    <ligand>
        <name>substrate</name>
    </ligand>
</feature>
<dbReference type="SUPFAM" id="SSF54826">
    <property type="entry name" value="Enolase N-terminal domain-like"/>
    <property type="match status" value="1"/>
</dbReference>
<feature type="binding site" evidence="12">
    <location>
        <position position="373"/>
    </location>
    <ligand>
        <name>(2R)-2-phosphoglycerate</name>
        <dbReference type="ChEBI" id="CHEBI:58289"/>
    </ligand>
</feature>
<comment type="function">
    <text evidence="11 12">Catalyzes the reversible conversion of 2-phosphoglycerate (2-PG) into phosphoenolpyruvate (PEP). It is essential for the degradation of carbohydrates via glycolysis.</text>
</comment>
<dbReference type="FunFam" id="3.30.390.10:FF:000001">
    <property type="entry name" value="Enolase"/>
    <property type="match status" value="1"/>
</dbReference>
<feature type="binding site" evidence="14">
    <location>
        <position position="291"/>
    </location>
    <ligand>
        <name>substrate</name>
    </ligand>
</feature>
<evidence type="ECO:0000256" key="4">
    <source>
        <dbReference type="ARBA" id="ARBA00017068"/>
    </source>
</evidence>
<feature type="active site" description="Proton acceptor" evidence="12 13">
    <location>
        <position position="343"/>
    </location>
</feature>
<dbReference type="UniPathway" id="UPA00109">
    <property type="reaction ID" value="UER00187"/>
</dbReference>
<dbReference type="Gene3D" id="3.30.390.10">
    <property type="entry name" value="Enolase-like, N-terminal domain"/>
    <property type="match status" value="1"/>
</dbReference>
<comment type="similarity">
    <text evidence="2 12">Belongs to the enolase family.</text>
</comment>
<proteinExistence type="inferred from homology"/>
<comment type="subcellular location">
    <subcellularLocation>
        <location evidence="12">Cytoplasm</location>
    </subcellularLocation>
    <subcellularLocation>
        <location evidence="12">Secreted</location>
    </subcellularLocation>
    <subcellularLocation>
        <location evidence="12">Cell surface</location>
    </subcellularLocation>
    <text evidence="12">Fractions of enolase are present in both the cytoplasm and on the cell surface.</text>
</comment>
<evidence type="ECO:0000256" key="3">
    <source>
        <dbReference type="ARBA" id="ARBA00012058"/>
    </source>
</evidence>
<dbReference type="SMART" id="SM01192">
    <property type="entry name" value="Enolase_C"/>
    <property type="match status" value="1"/>
</dbReference>
<name>A0A198FL70_9GAMM</name>
<dbReference type="OrthoDB" id="9804716at2"/>
<feature type="binding site" evidence="12 15">
    <location>
        <position position="318"/>
    </location>
    <ligand>
        <name>Mg(2+)</name>
        <dbReference type="ChEBI" id="CHEBI:18420"/>
    </ligand>
</feature>
<evidence type="ECO:0000256" key="7">
    <source>
        <dbReference type="ARBA" id="ARBA00022723"/>
    </source>
</evidence>
<feature type="binding site" evidence="14">
    <location>
        <begin position="370"/>
        <end position="373"/>
    </location>
    <ligand>
        <name>substrate</name>
    </ligand>
</feature>
<feature type="binding site" evidence="12">
    <location>
        <position position="167"/>
    </location>
    <ligand>
        <name>(2R)-2-phosphoglycerate</name>
        <dbReference type="ChEBI" id="CHEBI:58289"/>
    </ligand>
</feature>
<feature type="binding site" evidence="12 15">
    <location>
        <position position="246"/>
    </location>
    <ligand>
        <name>Mg(2+)</name>
        <dbReference type="ChEBI" id="CHEBI:18420"/>
    </ligand>
</feature>
<feature type="binding site" evidence="14">
    <location>
        <position position="394"/>
    </location>
    <ligand>
        <name>substrate</name>
    </ligand>
</feature>
<evidence type="ECO:0000256" key="9">
    <source>
        <dbReference type="ARBA" id="ARBA00023152"/>
    </source>
</evidence>
<feature type="binding site" evidence="14">
    <location>
        <position position="318"/>
    </location>
    <ligand>
        <name>substrate</name>
    </ligand>
</feature>
<feature type="active site" description="Proton donor" evidence="12 13">
    <location>
        <position position="209"/>
    </location>
</feature>
<gene>
    <name evidence="12" type="primary">eno</name>
    <name evidence="18" type="ORF">M983_2410</name>
</gene>
<evidence type="ECO:0000256" key="5">
    <source>
        <dbReference type="ARBA" id="ARBA00022490"/>
    </source>
</evidence>
<dbReference type="FunFam" id="3.20.20.120:FF:000001">
    <property type="entry name" value="Enolase"/>
    <property type="match status" value="1"/>
</dbReference>
<dbReference type="NCBIfam" id="TIGR01060">
    <property type="entry name" value="eno"/>
    <property type="match status" value="1"/>
</dbReference>
<dbReference type="GO" id="GO:0006096">
    <property type="term" value="P:glycolytic process"/>
    <property type="evidence" value="ECO:0007669"/>
    <property type="project" value="UniProtKB-UniRule"/>
</dbReference>
<dbReference type="EMBL" id="LXEN01000114">
    <property type="protein sequence ID" value="OAT25199.1"/>
    <property type="molecule type" value="Genomic_DNA"/>
</dbReference>
<dbReference type="RefSeq" id="WP_066751194.1">
    <property type="nucleotide sequence ID" value="NZ_LXEN01000114.1"/>
</dbReference>
<evidence type="ECO:0000256" key="11">
    <source>
        <dbReference type="ARBA" id="ARBA00045763"/>
    </source>
</evidence>
<keyword evidence="10 12" id="KW-0456">Lyase</keyword>
<sequence>MSKIVKVIGREIIDSRGNPTVEAEVHLEGGFVGMAAAPSGASTGSREALELRDGDKSRFLGKGVLKAVAAVNDEIAKAIIGQDAKDQANIDKIMIDLDGTENKSKFGANAILAVSLANAKAAAAAKGMPLYEHISDLNGTHGQYSMPLPMMNIINGGEHADNNVDIQEFMIQPVGAPNLKEAVRMGSEIFHHLAKVLKSKGMNTAVGDEGGYAPNLESNAAALAAIKEAVEQAGYVLGKDVTLAMDCAASEFYNKETGNYELKGEGKTFTSEEFTHYLEELTKQYPIVSIEDGLNESDWDGFAYQTKVLGDKIQLVGDDLFVTNTKILKEGIDKGVANSILIKFNQIGSLTETLAAIKMAKDAGYTAVISHRSGETEDATIADLAVGTAAGQIKTGSMSRSDRVAKYNQLIRIEEALGSKAPFKGLKEVKGQA</sequence>
<evidence type="ECO:0000256" key="14">
    <source>
        <dbReference type="PIRSR" id="PIRSR001400-2"/>
    </source>
</evidence>
<evidence type="ECO:0000256" key="10">
    <source>
        <dbReference type="ARBA" id="ARBA00023239"/>
    </source>
</evidence>
<dbReference type="SFLD" id="SFLDS00001">
    <property type="entry name" value="Enolase"/>
    <property type="match status" value="1"/>
</dbReference>
<comment type="pathway">
    <text evidence="1 12">Carbohydrate degradation; glycolysis; pyruvate from D-glyceraldehyde 3-phosphate: step 4/5.</text>
</comment>
<keyword evidence="8 12" id="KW-0460">Magnesium</keyword>
<accession>A0A198FL70</accession>
<evidence type="ECO:0000259" key="17">
    <source>
        <dbReference type="SMART" id="SM01193"/>
    </source>
</evidence>
<dbReference type="HAMAP" id="MF_00318">
    <property type="entry name" value="Enolase"/>
    <property type="match status" value="1"/>
</dbReference>
<feature type="domain" description="Enolase N-terminal" evidence="17">
    <location>
        <begin position="4"/>
        <end position="134"/>
    </location>
</feature>
<keyword evidence="9 12" id="KW-0324">Glycolysis</keyword>
<dbReference type="InterPro" id="IPR020811">
    <property type="entry name" value="Enolase_N"/>
</dbReference>
<dbReference type="AlphaFoldDB" id="A0A198FL70"/>
<feature type="domain" description="Enolase C-terminal TIM barrel" evidence="16">
    <location>
        <begin position="143"/>
        <end position="431"/>
    </location>
</feature>
<dbReference type="PATRIC" id="fig|1354337.4.peg.2476"/>
<dbReference type="PRINTS" id="PR00148">
    <property type="entry name" value="ENOLASE"/>
</dbReference>
<evidence type="ECO:0000256" key="13">
    <source>
        <dbReference type="PIRSR" id="PIRSR001400-1"/>
    </source>
</evidence>
<dbReference type="InterPro" id="IPR000941">
    <property type="entry name" value="Enolase"/>
</dbReference>
<dbReference type="CDD" id="cd03313">
    <property type="entry name" value="enolase"/>
    <property type="match status" value="1"/>
</dbReference>
<evidence type="ECO:0000256" key="2">
    <source>
        <dbReference type="ARBA" id="ARBA00009604"/>
    </source>
</evidence>
<comment type="cofactor">
    <cofactor evidence="12">
        <name>Mg(2+)</name>
        <dbReference type="ChEBI" id="CHEBI:18420"/>
    </cofactor>
    <text evidence="12">Binds a second Mg(2+) ion via substrate during catalysis.</text>
</comment>
<reference evidence="18 19" key="1">
    <citation type="submission" date="2016-04" db="EMBL/GenBank/DDBJ databases">
        <title>ATOL: Assembling a taxonomically balanced genome-scale reconstruction of the evolutionary history of the Enterobacteriaceae.</title>
        <authorList>
            <person name="Plunkett G.III."/>
            <person name="Neeno-Eckwall E.C."/>
            <person name="Glasner J.D."/>
            <person name="Perna N.T."/>
        </authorList>
    </citation>
    <scope>NUCLEOTIDE SEQUENCE [LARGE SCALE GENOMIC DNA]</scope>
    <source>
        <strain evidence="18 19">ATCC 19692</strain>
    </source>
</reference>
<feature type="binding site" evidence="12">
    <location>
        <position position="372"/>
    </location>
    <ligand>
        <name>(2R)-2-phosphoglycerate</name>
        <dbReference type="ChEBI" id="CHEBI:58289"/>
    </ligand>
</feature>
<dbReference type="PROSITE" id="PS00164">
    <property type="entry name" value="ENOLASE"/>
    <property type="match status" value="1"/>
</dbReference>
<dbReference type="SFLD" id="SFLDF00002">
    <property type="entry name" value="enolase"/>
    <property type="match status" value="1"/>
</dbReference>
<dbReference type="PANTHER" id="PTHR11902:SF1">
    <property type="entry name" value="ENOLASE"/>
    <property type="match status" value="1"/>
</dbReference>
<keyword evidence="6 12" id="KW-0964">Secreted</keyword>
<keyword evidence="7 12" id="KW-0479">Metal-binding</keyword>
<comment type="caution">
    <text evidence="18">The sequence shown here is derived from an EMBL/GenBank/DDBJ whole genome shotgun (WGS) entry which is preliminary data.</text>
</comment>
<dbReference type="Pfam" id="PF00113">
    <property type="entry name" value="Enolase_C"/>
    <property type="match status" value="1"/>
</dbReference>
<dbReference type="GO" id="GO:0000015">
    <property type="term" value="C:phosphopyruvate hydratase complex"/>
    <property type="evidence" value="ECO:0007669"/>
    <property type="project" value="InterPro"/>
</dbReference>
<dbReference type="EC" id="4.2.1.11" evidence="3 12"/>
<evidence type="ECO:0000256" key="8">
    <source>
        <dbReference type="ARBA" id="ARBA00022842"/>
    </source>
</evidence>
<dbReference type="InterPro" id="IPR036849">
    <property type="entry name" value="Enolase-like_C_sf"/>
</dbReference>
<dbReference type="InterPro" id="IPR020810">
    <property type="entry name" value="Enolase_C"/>
</dbReference>
<evidence type="ECO:0000256" key="6">
    <source>
        <dbReference type="ARBA" id="ARBA00022525"/>
    </source>
</evidence>
<dbReference type="SMART" id="SM01193">
    <property type="entry name" value="Enolase_N"/>
    <property type="match status" value="1"/>
</dbReference>
<comment type="catalytic activity">
    <reaction evidence="12">
        <text>(2R)-2-phosphoglycerate = phosphoenolpyruvate + H2O</text>
        <dbReference type="Rhea" id="RHEA:10164"/>
        <dbReference type="ChEBI" id="CHEBI:15377"/>
        <dbReference type="ChEBI" id="CHEBI:58289"/>
        <dbReference type="ChEBI" id="CHEBI:58702"/>
        <dbReference type="EC" id="4.2.1.11"/>
    </reaction>
</comment>
<evidence type="ECO:0000313" key="18">
    <source>
        <dbReference type="EMBL" id="OAT25199.1"/>
    </source>
</evidence>
<feature type="binding site" evidence="12 15">
    <location>
        <position position="291"/>
    </location>
    <ligand>
        <name>Mg(2+)</name>
        <dbReference type="ChEBI" id="CHEBI:18420"/>
    </ligand>
</feature>
<dbReference type="STRING" id="1354337.M983_2410"/>
<dbReference type="GO" id="GO:0004634">
    <property type="term" value="F:phosphopyruvate hydratase activity"/>
    <property type="evidence" value="ECO:0007669"/>
    <property type="project" value="UniProtKB-UniRule"/>
</dbReference>
<feature type="binding site" evidence="12">
    <location>
        <position position="394"/>
    </location>
    <ligand>
        <name>(2R)-2-phosphoglycerate</name>
        <dbReference type="ChEBI" id="CHEBI:58289"/>
    </ligand>
</feature>